<accession>A0ACC7LL13</accession>
<proteinExistence type="predicted"/>
<reference evidence="1" key="1">
    <citation type="submission" date="2024-09" db="EMBL/GenBank/DDBJ databases">
        <authorList>
            <person name="Liu J."/>
        </authorList>
    </citation>
    <scope>NUCLEOTIDE SEQUENCE</scope>
    <source>
        <strain evidence="1">NBU2967</strain>
    </source>
</reference>
<protein>
    <submittedName>
        <fullName evidence="1">YceI family protein</fullName>
    </submittedName>
</protein>
<evidence type="ECO:0000313" key="1">
    <source>
        <dbReference type="EMBL" id="MFH6603916.1"/>
    </source>
</evidence>
<gene>
    <name evidence="1" type="ORF">ACEZ3G_10550</name>
</gene>
<sequence length="169" mass="18862">MKPILLFTMLLTVSANVFSQDLARIGSAAISFVFEDNDVNGTISGFSSSSNIDLQNFENSTFEGSVAVTTIKTGNFLRDWSLKSGKYFDEDEHPRLFFKSSSVVSNENGFLVNGDLTLKGTTKPITFDFRKNGDRLIGTTTLFVSDYGIHIKKEREQNKVTVKLDLQLR</sequence>
<keyword evidence="2" id="KW-1185">Reference proteome</keyword>
<dbReference type="Proteomes" id="UP001595191">
    <property type="component" value="Unassembled WGS sequence"/>
</dbReference>
<comment type="caution">
    <text evidence="1">The sequence shown here is derived from an EMBL/GenBank/DDBJ whole genome shotgun (WGS) entry which is preliminary data.</text>
</comment>
<evidence type="ECO:0000313" key="2">
    <source>
        <dbReference type="Proteomes" id="UP001595191"/>
    </source>
</evidence>
<dbReference type="EMBL" id="JBHFPV010000002">
    <property type="protein sequence ID" value="MFH6603916.1"/>
    <property type="molecule type" value="Genomic_DNA"/>
</dbReference>
<organism evidence="1 2">
    <name type="scientific">Meishania litoralis</name>
    <dbReference type="NCBI Taxonomy" id="3434685"/>
    <lineage>
        <taxon>Bacteria</taxon>
        <taxon>Pseudomonadati</taxon>
        <taxon>Bacteroidota</taxon>
        <taxon>Flavobacteriia</taxon>
        <taxon>Flavobacteriales</taxon>
        <taxon>Flavobacteriaceae</taxon>
        <taxon>Meishania</taxon>
    </lineage>
</organism>
<name>A0ACC7LL13_9FLAO</name>